<gene>
    <name evidence="2" type="ORF">M407DRAFT_30144</name>
</gene>
<accession>A0A0C3PY90</accession>
<dbReference type="OrthoDB" id="6511194at2759"/>
<protein>
    <submittedName>
        <fullName evidence="2">Uncharacterized protein</fullName>
    </submittedName>
</protein>
<reference evidence="3" key="2">
    <citation type="submission" date="2015-01" db="EMBL/GenBank/DDBJ databases">
        <title>Evolutionary Origins and Diversification of the Mycorrhizal Mutualists.</title>
        <authorList>
            <consortium name="DOE Joint Genome Institute"/>
            <consortium name="Mycorrhizal Genomics Consortium"/>
            <person name="Kohler A."/>
            <person name="Kuo A."/>
            <person name="Nagy L.G."/>
            <person name="Floudas D."/>
            <person name="Copeland A."/>
            <person name="Barry K.W."/>
            <person name="Cichocki N."/>
            <person name="Veneault-Fourrey C."/>
            <person name="LaButti K."/>
            <person name="Lindquist E.A."/>
            <person name="Lipzen A."/>
            <person name="Lundell T."/>
            <person name="Morin E."/>
            <person name="Murat C."/>
            <person name="Riley R."/>
            <person name="Ohm R."/>
            <person name="Sun H."/>
            <person name="Tunlid A."/>
            <person name="Henrissat B."/>
            <person name="Grigoriev I.V."/>
            <person name="Hibbett D.S."/>
            <person name="Martin F."/>
        </authorList>
    </citation>
    <scope>NUCLEOTIDE SEQUENCE [LARGE SCALE GENOMIC DNA]</scope>
    <source>
        <strain evidence="3">MUT 4182</strain>
    </source>
</reference>
<evidence type="ECO:0000313" key="3">
    <source>
        <dbReference type="Proteomes" id="UP000054248"/>
    </source>
</evidence>
<name>A0A0C3PY90_9AGAM</name>
<sequence length="206" mass="23852">MSYCYQKEKNGQYKDRHEQEDVVKYRQEVFLPLVEKLERRMYLHECEGKIIQEPALTPGKVPLYEWKHDESTFYANDCHCTRWVHKSESPTPIHKGEGASIRVADFVSPEFGWCHSSDGNCSTRVLFKAGKNRDGYFTAEDVQAQTHLMLDIFEEQFPNSSTIAVLSFDNAPSHQHRSQDALSAHKMPKNTPKKPKNWFPSGEVKM</sequence>
<organism evidence="2 3">
    <name type="scientific">Tulasnella calospora MUT 4182</name>
    <dbReference type="NCBI Taxonomy" id="1051891"/>
    <lineage>
        <taxon>Eukaryota</taxon>
        <taxon>Fungi</taxon>
        <taxon>Dikarya</taxon>
        <taxon>Basidiomycota</taxon>
        <taxon>Agaricomycotina</taxon>
        <taxon>Agaricomycetes</taxon>
        <taxon>Cantharellales</taxon>
        <taxon>Tulasnellaceae</taxon>
        <taxon>Tulasnella</taxon>
    </lineage>
</organism>
<evidence type="ECO:0000313" key="2">
    <source>
        <dbReference type="EMBL" id="KIO20185.1"/>
    </source>
</evidence>
<dbReference type="STRING" id="1051891.A0A0C3PY90"/>
<dbReference type="HOGENOM" id="CLU_005726_2_3_1"/>
<feature type="compositionally biased region" description="Basic residues" evidence="1">
    <location>
        <begin position="186"/>
        <end position="196"/>
    </location>
</feature>
<proteinExistence type="predicted"/>
<feature type="region of interest" description="Disordered" evidence="1">
    <location>
        <begin position="174"/>
        <end position="206"/>
    </location>
</feature>
<evidence type="ECO:0000256" key="1">
    <source>
        <dbReference type="SAM" id="MobiDB-lite"/>
    </source>
</evidence>
<keyword evidence="3" id="KW-1185">Reference proteome</keyword>
<reference evidence="2 3" key="1">
    <citation type="submission" date="2014-04" db="EMBL/GenBank/DDBJ databases">
        <authorList>
            <consortium name="DOE Joint Genome Institute"/>
            <person name="Kuo A."/>
            <person name="Girlanda M."/>
            <person name="Perotto S."/>
            <person name="Kohler A."/>
            <person name="Nagy L.G."/>
            <person name="Floudas D."/>
            <person name="Copeland A."/>
            <person name="Barry K.W."/>
            <person name="Cichocki N."/>
            <person name="Veneault-Fourrey C."/>
            <person name="LaButti K."/>
            <person name="Lindquist E.A."/>
            <person name="Lipzen A."/>
            <person name="Lundell T."/>
            <person name="Morin E."/>
            <person name="Murat C."/>
            <person name="Sun H."/>
            <person name="Tunlid A."/>
            <person name="Henrissat B."/>
            <person name="Grigoriev I.V."/>
            <person name="Hibbett D.S."/>
            <person name="Martin F."/>
            <person name="Nordberg H.P."/>
            <person name="Cantor M.N."/>
            <person name="Hua S.X."/>
        </authorList>
    </citation>
    <scope>NUCLEOTIDE SEQUENCE [LARGE SCALE GENOMIC DNA]</scope>
    <source>
        <strain evidence="2 3">MUT 4182</strain>
    </source>
</reference>
<dbReference type="Proteomes" id="UP000054248">
    <property type="component" value="Unassembled WGS sequence"/>
</dbReference>
<dbReference type="AlphaFoldDB" id="A0A0C3PY90"/>
<dbReference type="EMBL" id="KN823183">
    <property type="protein sequence ID" value="KIO20185.1"/>
    <property type="molecule type" value="Genomic_DNA"/>
</dbReference>